<dbReference type="GO" id="GO:0034755">
    <property type="term" value="P:iron ion transmembrane transport"/>
    <property type="evidence" value="ECO:0007669"/>
    <property type="project" value="TreeGrafter"/>
</dbReference>
<evidence type="ECO:0000256" key="3">
    <source>
        <dbReference type="ARBA" id="ARBA00022448"/>
    </source>
</evidence>
<name>A0AA88WBS5_9ASTE</name>
<dbReference type="PANTHER" id="PTHR11706">
    <property type="entry name" value="SOLUTE CARRIER PROTEIN FAMILY 11 MEMBER"/>
    <property type="match status" value="1"/>
</dbReference>
<comment type="caution">
    <text evidence="9">The sequence shown here is derived from an EMBL/GenBank/DDBJ whole genome shotgun (WGS) entry which is preliminary data.</text>
</comment>
<dbReference type="AlphaFoldDB" id="A0AA88WBS5"/>
<evidence type="ECO:0000313" key="9">
    <source>
        <dbReference type="EMBL" id="KAK3023059.1"/>
    </source>
</evidence>
<dbReference type="EMBL" id="JAVXUP010000680">
    <property type="protein sequence ID" value="KAK3023059.1"/>
    <property type="molecule type" value="Genomic_DNA"/>
</dbReference>
<dbReference type="NCBIfam" id="NF037982">
    <property type="entry name" value="Nramp_1"/>
    <property type="match status" value="1"/>
</dbReference>
<dbReference type="Proteomes" id="UP001188597">
    <property type="component" value="Unassembled WGS sequence"/>
</dbReference>
<dbReference type="InterPro" id="IPR001046">
    <property type="entry name" value="NRAMP_fam"/>
</dbReference>
<keyword evidence="6" id="KW-0406">Ion transport</keyword>
<keyword evidence="3" id="KW-0813">Transport</keyword>
<evidence type="ECO:0000256" key="8">
    <source>
        <dbReference type="SAM" id="Phobius"/>
    </source>
</evidence>
<accession>A0AA88WBS5</accession>
<feature type="transmembrane region" description="Helical" evidence="8">
    <location>
        <begin position="42"/>
        <end position="62"/>
    </location>
</feature>
<gene>
    <name evidence="9" type="ORF">RJ639_044775</name>
</gene>
<keyword evidence="5 8" id="KW-1133">Transmembrane helix</keyword>
<comment type="subcellular location">
    <subcellularLocation>
        <location evidence="1">Membrane</location>
        <topology evidence="1">Multi-pass membrane protein</topology>
    </subcellularLocation>
</comment>
<evidence type="ECO:0000313" key="10">
    <source>
        <dbReference type="Proteomes" id="UP001188597"/>
    </source>
</evidence>
<evidence type="ECO:0000256" key="6">
    <source>
        <dbReference type="ARBA" id="ARBA00023065"/>
    </source>
</evidence>
<sequence length="121" mass="13382">MGSLQQQQELAEGPGFLVSLAYLDPGNLETDLQAGANHRYELLWVILIGLIFALIIQSLAANLGVSTGKHLSELCKAEYPTYVKYCLWLLAEIAVIAADIPEGMSSKSYVHHIQGFYIMFH</sequence>
<evidence type="ECO:0000256" key="2">
    <source>
        <dbReference type="ARBA" id="ARBA00009965"/>
    </source>
</evidence>
<dbReference type="GO" id="GO:0005886">
    <property type="term" value="C:plasma membrane"/>
    <property type="evidence" value="ECO:0007669"/>
    <property type="project" value="TreeGrafter"/>
</dbReference>
<reference evidence="9" key="1">
    <citation type="submission" date="2022-12" db="EMBL/GenBank/DDBJ databases">
        <title>Draft genome assemblies for two species of Escallonia (Escalloniales).</title>
        <authorList>
            <person name="Chanderbali A."/>
            <person name="Dervinis C."/>
            <person name="Anghel I."/>
            <person name="Soltis D."/>
            <person name="Soltis P."/>
            <person name="Zapata F."/>
        </authorList>
    </citation>
    <scope>NUCLEOTIDE SEQUENCE</scope>
    <source>
        <strain evidence="9">UCBG64.0493</strain>
        <tissue evidence="9">Leaf</tissue>
    </source>
</reference>
<dbReference type="GO" id="GO:0005384">
    <property type="term" value="F:manganese ion transmembrane transporter activity"/>
    <property type="evidence" value="ECO:0007669"/>
    <property type="project" value="TreeGrafter"/>
</dbReference>
<keyword evidence="4 8" id="KW-0812">Transmembrane</keyword>
<organism evidence="9 10">
    <name type="scientific">Escallonia herrerae</name>
    <dbReference type="NCBI Taxonomy" id="1293975"/>
    <lineage>
        <taxon>Eukaryota</taxon>
        <taxon>Viridiplantae</taxon>
        <taxon>Streptophyta</taxon>
        <taxon>Embryophyta</taxon>
        <taxon>Tracheophyta</taxon>
        <taxon>Spermatophyta</taxon>
        <taxon>Magnoliopsida</taxon>
        <taxon>eudicotyledons</taxon>
        <taxon>Gunneridae</taxon>
        <taxon>Pentapetalae</taxon>
        <taxon>asterids</taxon>
        <taxon>campanulids</taxon>
        <taxon>Escalloniales</taxon>
        <taxon>Escalloniaceae</taxon>
        <taxon>Escallonia</taxon>
    </lineage>
</organism>
<comment type="similarity">
    <text evidence="2">Belongs to the NRAMP (TC 2.A.55) family.</text>
</comment>
<evidence type="ECO:0000256" key="1">
    <source>
        <dbReference type="ARBA" id="ARBA00004141"/>
    </source>
</evidence>
<dbReference type="Pfam" id="PF01566">
    <property type="entry name" value="Nramp"/>
    <property type="match status" value="1"/>
</dbReference>
<keyword evidence="7 8" id="KW-0472">Membrane</keyword>
<evidence type="ECO:0000256" key="5">
    <source>
        <dbReference type="ARBA" id="ARBA00022989"/>
    </source>
</evidence>
<dbReference type="GO" id="GO:0015086">
    <property type="term" value="F:cadmium ion transmembrane transporter activity"/>
    <property type="evidence" value="ECO:0007669"/>
    <property type="project" value="TreeGrafter"/>
</dbReference>
<evidence type="ECO:0000256" key="4">
    <source>
        <dbReference type="ARBA" id="ARBA00022692"/>
    </source>
</evidence>
<proteinExistence type="inferred from homology"/>
<evidence type="ECO:0000256" key="7">
    <source>
        <dbReference type="ARBA" id="ARBA00023136"/>
    </source>
</evidence>
<keyword evidence="10" id="KW-1185">Reference proteome</keyword>
<protein>
    <submittedName>
        <fullName evidence="9">Uncharacterized protein</fullName>
    </submittedName>
</protein>
<dbReference type="PANTHER" id="PTHR11706:SF77">
    <property type="entry name" value="METAL TRANSPORTER NRAMP5"/>
    <property type="match status" value="1"/>
</dbReference>